<evidence type="ECO:0000259" key="2">
    <source>
        <dbReference type="Pfam" id="PF21941"/>
    </source>
</evidence>
<proteinExistence type="predicted"/>
<feature type="compositionally biased region" description="Acidic residues" evidence="1">
    <location>
        <begin position="460"/>
        <end position="473"/>
    </location>
</feature>
<protein>
    <submittedName>
        <fullName evidence="3">SMEK domain-containing protein</fullName>
    </submittedName>
</protein>
<feature type="region of interest" description="Disordered" evidence="1">
    <location>
        <begin position="452"/>
        <end position="473"/>
    </location>
</feature>
<organism evidence="3 4">
    <name type="scientific">Allopontixanthobacter confluentis</name>
    <dbReference type="NCBI Taxonomy" id="1849021"/>
    <lineage>
        <taxon>Bacteria</taxon>
        <taxon>Pseudomonadati</taxon>
        <taxon>Pseudomonadota</taxon>
        <taxon>Alphaproteobacteria</taxon>
        <taxon>Sphingomonadales</taxon>
        <taxon>Erythrobacteraceae</taxon>
        <taxon>Allopontixanthobacter</taxon>
    </lineage>
</organism>
<evidence type="ECO:0000313" key="3">
    <source>
        <dbReference type="EMBL" id="MXP15764.1"/>
    </source>
</evidence>
<evidence type="ECO:0000313" key="4">
    <source>
        <dbReference type="Proteomes" id="UP000473531"/>
    </source>
</evidence>
<dbReference type="Pfam" id="PF21941">
    <property type="entry name" value="SMEK_N"/>
    <property type="match status" value="1"/>
</dbReference>
<keyword evidence="4" id="KW-1185">Reference proteome</keyword>
<accession>A0A6L7GKD3</accession>
<dbReference type="OrthoDB" id="789223at2"/>
<sequence length="473" mass="54568">MKQLEIENELRDVVSRVIVQVELATAQGRTDINLALEDALIPILQLVYNLPNLTNLNRKQKNFPGIDLGDDSDRVAFQVTSTTSLDKVKDTVRQFVERKYFNSFDELYVLMLVAKQSSYSQSSIDALIDDEFEFRCKDHIVDLRDLLGLVTSLRLTQQSRVLDEFKRILGEVDAFISYSSEKIDLPDTITSNMQRVVLPDAVYVADLNFDDKEIVKAARTELGYKGYKGRWPSPRSVAKMALRLNEVQNDAWVRFDGRMFSFRDFSETGLLRVVDEGTLERLEITDLTDSGEIDNINLIKQLLHAEASEQLKSRNVRTHPRDRFFFFGPGDEDDAMRKESWVGKKKAVRTVYERKQQKKAPEKVAFHKHLSFDLAFTQMGDEWYAVILPSWYYSYNGYKQSNWHHDYLSQQKRLERNATVRNLVRFTAFFLSSINDDDPALPRFGSLLDFDLSDNNDGGTESETDEPLEEQAA</sequence>
<dbReference type="NCBIfam" id="NF033859">
    <property type="entry name" value="SMEK_N"/>
    <property type="match status" value="1"/>
</dbReference>
<comment type="caution">
    <text evidence="3">The sequence shown here is derived from an EMBL/GenBank/DDBJ whole genome shotgun (WGS) entry which is preliminary data.</text>
</comment>
<dbReference type="EMBL" id="WTYU01000002">
    <property type="protein sequence ID" value="MXP15764.1"/>
    <property type="molecule type" value="Genomic_DNA"/>
</dbReference>
<dbReference type="Proteomes" id="UP000473531">
    <property type="component" value="Unassembled WGS sequence"/>
</dbReference>
<evidence type="ECO:0000256" key="1">
    <source>
        <dbReference type="SAM" id="MobiDB-lite"/>
    </source>
</evidence>
<gene>
    <name evidence="3" type="ORF">GRI44_13490</name>
</gene>
<reference evidence="3 4" key="1">
    <citation type="submission" date="2019-12" db="EMBL/GenBank/DDBJ databases">
        <title>Genomic-based taxomic classification of the family Erythrobacteraceae.</title>
        <authorList>
            <person name="Xu L."/>
        </authorList>
    </citation>
    <scope>NUCLEOTIDE SEQUENCE [LARGE SCALE GENOMIC DNA]</scope>
    <source>
        <strain evidence="3 4">KCTC 52259</strain>
    </source>
</reference>
<dbReference type="InterPro" id="IPR047740">
    <property type="entry name" value="SMEK_dom"/>
</dbReference>
<feature type="domain" description="SMEK" evidence="2">
    <location>
        <begin position="10"/>
        <end position="148"/>
    </location>
</feature>
<dbReference type="RefSeq" id="WP_160602245.1">
    <property type="nucleotide sequence ID" value="NZ_WTYU01000002.1"/>
</dbReference>
<dbReference type="AlphaFoldDB" id="A0A6L7GKD3"/>
<name>A0A6L7GKD3_9SPHN</name>